<evidence type="ECO:0000313" key="1">
    <source>
        <dbReference type="EMBL" id="KOR90193.1"/>
    </source>
</evidence>
<proteinExistence type="predicted"/>
<dbReference type="RefSeq" id="WP_054403140.1">
    <property type="nucleotide sequence ID" value="NZ_LIUT01000001.1"/>
</dbReference>
<organism evidence="1 2">
    <name type="scientific">Paenibacillus solani</name>
    <dbReference type="NCBI Taxonomy" id="1705565"/>
    <lineage>
        <taxon>Bacteria</taxon>
        <taxon>Bacillati</taxon>
        <taxon>Bacillota</taxon>
        <taxon>Bacilli</taxon>
        <taxon>Bacillales</taxon>
        <taxon>Paenibacillaceae</taxon>
        <taxon>Paenibacillus</taxon>
    </lineage>
</organism>
<dbReference type="EMBL" id="LIUT01000001">
    <property type="protein sequence ID" value="KOR90193.1"/>
    <property type="molecule type" value="Genomic_DNA"/>
</dbReference>
<comment type="caution">
    <text evidence="1">The sequence shown here is derived from an EMBL/GenBank/DDBJ whole genome shotgun (WGS) entry which is preliminary data.</text>
</comment>
<dbReference type="Proteomes" id="UP000036932">
    <property type="component" value="Unassembled WGS sequence"/>
</dbReference>
<protein>
    <submittedName>
        <fullName evidence="1">GlcNAc-PI de-N-acetylase</fullName>
    </submittedName>
</protein>
<dbReference type="Gene3D" id="3.40.50.10320">
    <property type="entry name" value="LmbE-like"/>
    <property type="match status" value="1"/>
</dbReference>
<reference evidence="2" key="1">
    <citation type="submission" date="2015-08" db="EMBL/GenBank/DDBJ databases">
        <title>Genome sequencing project for genomic taxonomy and phylogenomics of Bacillus-like bacteria.</title>
        <authorList>
            <person name="Liu B."/>
            <person name="Wang J."/>
            <person name="Zhu Y."/>
            <person name="Liu G."/>
            <person name="Chen Q."/>
            <person name="Chen Z."/>
            <person name="Lan J."/>
            <person name="Che J."/>
            <person name="Ge C."/>
            <person name="Shi H."/>
            <person name="Pan Z."/>
            <person name="Liu X."/>
        </authorList>
    </citation>
    <scope>NUCLEOTIDE SEQUENCE [LARGE SCALE GENOMIC DNA]</scope>
    <source>
        <strain evidence="2">FJAT-22460</strain>
    </source>
</reference>
<dbReference type="SUPFAM" id="SSF102588">
    <property type="entry name" value="LmbE-like"/>
    <property type="match status" value="1"/>
</dbReference>
<dbReference type="InterPro" id="IPR024078">
    <property type="entry name" value="LmbE-like_dom_sf"/>
</dbReference>
<name>A0A0M1P6T5_9BACL</name>
<dbReference type="AlphaFoldDB" id="A0A0M1P6T5"/>
<dbReference type="OrthoDB" id="9790023at2"/>
<keyword evidence="2" id="KW-1185">Reference proteome</keyword>
<dbReference type="GO" id="GO:0016811">
    <property type="term" value="F:hydrolase activity, acting on carbon-nitrogen (but not peptide) bonds, in linear amides"/>
    <property type="evidence" value="ECO:0007669"/>
    <property type="project" value="TreeGrafter"/>
</dbReference>
<dbReference type="Pfam" id="PF02585">
    <property type="entry name" value="PIG-L"/>
    <property type="match status" value="1"/>
</dbReference>
<dbReference type="PANTHER" id="PTHR12993:SF11">
    <property type="entry name" value="N-ACETYLGLUCOSAMINYL-PHOSPHATIDYLINOSITOL DE-N-ACETYLASE"/>
    <property type="match status" value="1"/>
</dbReference>
<gene>
    <name evidence="1" type="ORF">AM231_14330</name>
</gene>
<dbReference type="PATRIC" id="fig|1705565.3.peg.4906"/>
<evidence type="ECO:0000313" key="2">
    <source>
        <dbReference type="Proteomes" id="UP000036932"/>
    </source>
</evidence>
<dbReference type="PANTHER" id="PTHR12993">
    <property type="entry name" value="N-ACETYLGLUCOSAMINYL-PHOSPHATIDYLINOSITOL DE-N-ACETYLASE-RELATED"/>
    <property type="match status" value="1"/>
</dbReference>
<accession>A0A0M1P6T5</accession>
<dbReference type="InterPro" id="IPR003737">
    <property type="entry name" value="GlcNAc_PI_deacetylase-related"/>
</dbReference>
<sequence>MSNILNVIVIAAHPDEPEIYAGAISAAYAERGHRVKFLTLTDGCCGHYEMSGQQLVDRRKQEAQEAARRLGVLEYVVLPIPDGELMPSIEIRKEVIRQIRGWEADIVITFHADGPGHADNRSVGKIVRDTADFVANVPNAVPEVPSLRKSPIFLLMPDYAARASYKPDIVIDAGEVIEKKLLACDAHASQFYEFAPWQGGFLNAVSNTWKEKRNFILKYWNRFLSVSDEMGPALSKYYGQDAAASVKYAEPFEIANYSRRPDEAEMKVLFPMLTDIQK</sequence>